<proteinExistence type="predicted"/>
<dbReference type="EMBL" id="CP136512">
    <property type="protein sequence ID" value="WOD16279.1"/>
    <property type="molecule type" value="Genomic_DNA"/>
</dbReference>
<organism evidence="1 2">
    <name type="scientific">Paraburkholderia kirstenboschensis</name>
    <dbReference type="NCBI Taxonomy" id="1245436"/>
    <lineage>
        <taxon>Bacteria</taxon>
        <taxon>Pseudomonadati</taxon>
        <taxon>Pseudomonadota</taxon>
        <taxon>Betaproteobacteria</taxon>
        <taxon>Burkholderiales</taxon>
        <taxon>Burkholderiaceae</taxon>
        <taxon>Paraburkholderia</taxon>
    </lineage>
</organism>
<dbReference type="RefSeq" id="WP_317018840.1">
    <property type="nucleotide sequence ID" value="NZ_CP136512.1"/>
</dbReference>
<accession>A0ABZ0EGD8</accession>
<protein>
    <submittedName>
        <fullName evidence="1">RNA-binding protein</fullName>
    </submittedName>
</protein>
<dbReference type="Proteomes" id="UP001302652">
    <property type="component" value="Chromosome 2"/>
</dbReference>
<gene>
    <name evidence="1" type="ORF">RW095_10145</name>
</gene>
<evidence type="ECO:0000313" key="1">
    <source>
        <dbReference type="EMBL" id="WOD16279.1"/>
    </source>
</evidence>
<reference evidence="1 2" key="1">
    <citation type="submission" date="2023-10" db="EMBL/GenBank/DDBJ databases">
        <title>Surface-active antibiotics is a multifunctional adaptation for post-fire microbes.</title>
        <authorList>
            <person name="Liu M.D."/>
            <person name="Du Y."/>
            <person name="Koupaei S.K."/>
            <person name="Kim N.R."/>
            <person name="Zhang W."/>
            <person name="Traxler M.F."/>
        </authorList>
    </citation>
    <scope>NUCLEOTIDE SEQUENCE [LARGE SCALE GENOMIC DNA]</scope>
    <source>
        <strain evidence="1 2">F3</strain>
    </source>
</reference>
<sequence length="84" mass="9588">MAELLLGNIDETLSDEEIGEFLMRYGFPRFDAIQRLPGAGSRPGALLTFNDVNPSSLRTLQSRIHNMYWKKHLISAQILPERET</sequence>
<name>A0ABZ0EGD8_9BURK</name>
<keyword evidence="2" id="KW-1185">Reference proteome</keyword>
<evidence type="ECO:0000313" key="2">
    <source>
        <dbReference type="Proteomes" id="UP001302652"/>
    </source>
</evidence>